<evidence type="ECO:0000313" key="2">
    <source>
        <dbReference type="EMBL" id="THV38363.1"/>
    </source>
</evidence>
<dbReference type="AlphaFoldDB" id="A0A4S8Q2I6"/>
<comment type="caution">
    <text evidence="2">The sequence shown here is derived from an EMBL/GenBank/DDBJ whole genome shotgun (WGS) entry which is preliminary data.</text>
</comment>
<dbReference type="SUPFAM" id="SSF46955">
    <property type="entry name" value="Putative DNA-binding domain"/>
    <property type="match status" value="1"/>
</dbReference>
<protein>
    <submittedName>
        <fullName evidence="2">Helix-turn-helix domain-containing protein</fullName>
    </submittedName>
</protein>
<proteinExistence type="predicted"/>
<sequence>MQKNVRVREAAELLGLSKSTLDKLRHYGTGPRFFRLGRAVIYDTNDLIAWRDERAVAPANDNTASEVAA</sequence>
<dbReference type="RefSeq" id="WP_136538968.1">
    <property type="nucleotide sequence ID" value="NZ_STGU01000002.1"/>
</dbReference>
<name>A0A4S8Q2I6_9HYPH</name>
<organism evidence="2 3">
    <name type="scientific">Rhizobium rosettiformans W3</name>
    <dbReference type="NCBI Taxonomy" id="538378"/>
    <lineage>
        <taxon>Bacteria</taxon>
        <taxon>Pseudomonadati</taxon>
        <taxon>Pseudomonadota</taxon>
        <taxon>Alphaproteobacteria</taxon>
        <taxon>Hyphomicrobiales</taxon>
        <taxon>Rhizobiaceae</taxon>
        <taxon>Rhizobium/Agrobacterium group</taxon>
        <taxon>Rhizobium</taxon>
    </lineage>
</organism>
<dbReference type="Proteomes" id="UP000307378">
    <property type="component" value="Unassembled WGS sequence"/>
</dbReference>
<dbReference type="Gene3D" id="1.10.10.10">
    <property type="entry name" value="Winged helix-like DNA-binding domain superfamily/Winged helix DNA-binding domain"/>
    <property type="match status" value="1"/>
</dbReference>
<gene>
    <name evidence="2" type="ORF">FAA86_06135</name>
</gene>
<dbReference type="InterPro" id="IPR036388">
    <property type="entry name" value="WH-like_DNA-bd_sf"/>
</dbReference>
<evidence type="ECO:0000259" key="1">
    <source>
        <dbReference type="Pfam" id="PF12728"/>
    </source>
</evidence>
<feature type="domain" description="Helix-turn-helix" evidence="1">
    <location>
        <begin position="7"/>
        <end position="54"/>
    </location>
</feature>
<evidence type="ECO:0000313" key="3">
    <source>
        <dbReference type="Proteomes" id="UP000307378"/>
    </source>
</evidence>
<dbReference type="InterPro" id="IPR009061">
    <property type="entry name" value="DNA-bd_dom_put_sf"/>
</dbReference>
<dbReference type="InterPro" id="IPR041657">
    <property type="entry name" value="HTH_17"/>
</dbReference>
<reference evidence="2 3" key="1">
    <citation type="submission" date="2019-04" db="EMBL/GenBank/DDBJ databases">
        <title>genome sequence of strain W3.</title>
        <authorList>
            <person name="Gao J."/>
            <person name="Sun J."/>
        </authorList>
    </citation>
    <scope>NUCLEOTIDE SEQUENCE [LARGE SCALE GENOMIC DNA]</scope>
    <source>
        <strain evidence="2 3">W3</strain>
    </source>
</reference>
<dbReference type="EMBL" id="STGU01000002">
    <property type="protein sequence ID" value="THV38363.1"/>
    <property type="molecule type" value="Genomic_DNA"/>
</dbReference>
<accession>A0A4S8Q2I6</accession>
<dbReference type="Pfam" id="PF12728">
    <property type="entry name" value="HTH_17"/>
    <property type="match status" value="1"/>
</dbReference>